<feature type="region of interest" description="Disordered" evidence="1">
    <location>
        <begin position="1"/>
        <end position="116"/>
    </location>
</feature>
<evidence type="ECO:0000256" key="1">
    <source>
        <dbReference type="SAM" id="MobiDB-lite"/>
    </source>
</evidence>
<sequence>GHIKPVHRVLFPVEPEDATTHEPKDLGFLDIIDHPPPGHECSSPNPASLALGRSNGPPDSHANPPCTLPTRGETAGDRHGHHSDVSGESRDEHAPPGSTVDAQTGINHNITHKTKGKHLKNKIKEGSNTVVRPKCKTSQPDRFGCPISLEEMFSVTIKEYCYGVSSVPRHFTEAIKCSDSDKWWEAMTDEFNSLNNYKTFELVDIPKDTKIIPGMWVYNIKREVDGSTRHKARWVAKGYAQTYGINYSDTYAPMSRMTTIRAMMFFCVQMGFLAHQLDVSTAYLNAPLDHTIYMTSPQGFCQDKTKVARLRKSLYGLKQSAKLWNDTLHSFLMRVKFKRSRADLCLYTKVEPHGLT</sequence>
<proteinExistence type="predicted"/>
<feature type="domain" description="Reverse transcriptase Ty1/copia-type" evidence="2">
    <location>
        <begin position="197"/>
        <end position="350"/>
    </location>
</feature>
<name>A0AAV2R7Q9_MEGNR</name>
<evidence type="ECO:0000313" key="4">
    <source>
        <dbReference type="Proteomes" id="UP001497623"/>
    </source>
</evidence>
<dbReference type="Pfam" id="PF07727">
    <property type="entry name" value="RVT_2"/>
    <property type="match status" value="1"/>
</dbReference>
<organism evidence="3 4">
    <name type="scientific">Meganyctiphanes norvegica</name>
    <name type="common">Northern krill</name>
    <name type="synonym">Thysanopoda norvegica</name>
    <dbReference type="NCBI Taxonomy" id="48144"/>
    <lineage>
        <taxon>Eukaryota</taxon>
        <taxon>Metazoa</taxon>
        <taxon>Ecdysozoa</taxon>
        <taxon>Arthropoda</taxon>
        <taxon>Crustacea</taxon>
        <taxon>Multicrustacea</taxon>
        <taxon>Malacostraca</taxon>
        <taxon>Eumalacostraca</taxon>
        <taxon>Eucarida</taxon>
        <taxon>Euphausiacea</taxon>
        <taxon>Euphausiidae</taxon>
        <taxon>Meganyctiphanes</taxon>
    </lineage>
</organism>
<feature type="compositionally biased region" description="Polar residues" evidence="1">
    <location>
        <begin position="100"/>
        <end position="109"/>
    </location>
</feature>
<reference evidence="3 4" key="1">
    <citation type="submission" date="2024-05" db="EMBL/GenBank/DDBJ databases">
        <authorList>
            <person name="Wallberg A."/>
        </authorList>
    </citation>
    <scope>NUCLEOTIDE SEQUENCE [LARGE SCALE GENOMIC DNA]</scope>
</reference>
<feature type="compositionally biased region" description="Basic and acidic residues" evidence="1">
    <location>
        <begin position="18"/>
        <end position="37"/>
    </location>
</feature>
<comment type="caution">
    <text evidence="3">The sequence shown here is derived from an EMBL/GenBank/DDBJ whole genome shotgun (WGS) entry which is preliminary data.</text>
</comment>
<feature type="non-terminal residue" evidence="3">
    <location>
        <position position="356"/>
    </location>
</feature>
<feature type="non-terminal residue" evidence="3">
    <location>
        <position position="1"/>
    </location>
</feature>
<evidence type="ECO:0000313" key="3">
    <source>
        <dbReference type="EMBL" id="CAL4119863.1"/>
    </source>
</evidence>
<feature type="compositionally biased region" description="Basic and acidic residues" evidence="1">
    <location>
        <begin position="74"/>
        <end position="94"/>
    </location>
</feature>
<dbReference type="Proteomes" id="UP001497623">
    <property type="component" value="Unassembled WGS sequence"/>
</dbReference>
<gene>
    <name evidence="3" type="ORF">MNOR_LOCUS21830</name>
</gene>
<evidence type="ECO:0000259" key="2">
    <source>
        <dbReference type="Pfam" id="PF07727"/>
    </source>
</evidence>
<dbReference type="EMBL" id="CAXKWB010017840">
    <property type="protein sequence ID" value="CAL4119863.1"/>
    <property type="molecule type" value="Genomic_DNA"/>
</dbReference>
<accession>A0AAV2R7Q9</accession>
<dbReference type="AlphaFoldDB" id="A0AAV2R7Q9"/>
<dbReference type="InterPro" id="IPR013103">
    <property type="entry name" value="RVT_2"/>
</dbReference>
<protein>
    <recommendedName>
        <fullName evidence="2">Reverse transcriptase Ty1/copia-type domain-containing protein</fullName>
    </recommendedName>
</protein>
<keyword evidence="4" id="KW-1185">Reference proteome</keyword>